<dbReference type="CDD" id="cd05009">
    <property type="entry name" value="SIS_GlmS_GlmD_2"/>
    <property type="match status" value="1"/>
</dbReference>
<dbReference type="InterPro" id="IPR046348">
    <property type="entry name" value="SIS_dom_sf"/>
</dbReference>
<dbReference type="PANTHER" id="PTHR10937:SF0">
    <property type="entry name" value="GLUTAMINE--FRUCTOSE-6-PHOSPHATE TRANSAMINASE (ISOMERIZING)"/>
    <property type="match status" value="1"/>
</dbReference>
<evidence type="ECO:0000256" key="6">
    <source>
        <dbReference type="ARBA" id="ARBA00022962"/>
    </source>
</evidence>
<feature type="domain" description="Glutamine amidotransferase type-2" evidence="7">
    <location>
        <begin position="2"/>
        <end position="224"/>
    </location>
</feature>
<keyword evidence="6" id="KW-0315">Glutamine amidotransferase</keyword>
<dbReference type="EC" id="2.6.1.16" evidence="2"/>
<dbReference type="EMBL" id="MN739727">
    <property type="protein sequence ID" value="QHT23183.1"/>
    <property type="molecule type" value="Genomic_DNA"/>
</dbReference>
<dbReference type="InterPro" id="IPR029055">
    <property type="entry name" value="Ntn_hydrolases_N"/>
</dbReference>
<dbReference type="InterPro" id="IPR017932">
    <property type="entry name" value="GATase_2_dom"/>
</dbReference>
<keyword evidence="4" id="KW-0808">Transferase</keyword>
<dbReference type="Pfam" id="PF13522">
    <property type="entry name" value="GATase_6"/>
    <property type="match status" value="1"/>
</dbReference>
<evidence type="ECO:0000256" key="5">
    <source>
        <dbReference type="ARBA" id="ARBA00022737"/>
    </source>
</evidence>
<dbReference type="SUPFAM" id="SSF56235">
    <property type="entry name" value="N-terminal nucleophile aminohydrolases (Ntn hydrolases)"/>
    <property type="match status" value="1"/>
</dbReference>
<dbReference type="SUPFAM" id="SSF53697">
    <property type="entry name" value="SIS domain"/>
    <property type="match status" value="1"/>
</dbReference>
<dbReference type="CDD" id="cd00714">
    <property type="entry name" value="GFAT"/>
    <property type="match status" value="1"/>
</dbReference>
<keyword evidence="5" id="KW-0677">Repeat</keyword>
<keyword evidence="3" id="KW-0032">Aminotransferase</keyword>
<proteinExistence type="predicted"/>
<dbReference type="InterPro" id="IPR035466">
    <property type="entry name" value="GlmS/AgaS_SIS"/>
</dbReference>
<dbReference type="NCBIfam" id="TIGR01135">
    <property type="entry name" value="glmS"/>
    <property type="match status" value="1"/>
</dbReference>
<dbReference type="InterPro" id="IPR005855">
    <property type="entry name" value="GFAT"/>
</dbReference>
<dbReference type="FunFam" id="3.40.50.10490:FF:000036">
    <property type="entry name" value="Glutamine-fructose-6-phosphate transaminase (Isomerizing), variant"/>
    <property type="match status" value="1"/>
</dbReference>
<accession>A0A6C0E3U6</accession>
<dbReference type="NCBIfam" id="NF001484">
    <property type="entry name" value="PRK00331.1"/>
    <property type="match status" value="1"/>
</dbReference>
<reference evidence="9" key="1">
    <citation type="journal article" date="2020" name="Nature">
        <title>Giant virus diversity and host interactions through global metagenomics.</title>
        <authorList>
            <person name="Schulz F."/>
            <person name="Roux S."/>
            <person name="Paez-Espino D."/>
            <person name="Jungbluth S."/>
            <person name="Walsh D.A."/>
            <person name="Denef V.J."/>
            <person name="McMahon K.D."/>
            <person name="Konstantinidis K.T."/>
            <person name="Eloe-Fadrosh E.A."/>
            <person name="Kyrpides N.C."/>
            <person name="Woyke T."/>
        </authorList>
    </citation>
    <scope>NUCLEOTIDE SEQUENCE</scope>
    <source>
        <strain evidence="9">GVMAG-M-3300023179-114</strain>
    </source>
</reference>
<dbReference type="GO" id="GO:0006487">
    <property type="term" value="P:protein N-linked glycosylation"/>
    <property type="evidence" value="ECO:0007669"/>
    <property type="project" value="TreeGrafter"/>
</dbReference>
<dbReference type="PROSITE" id="PS51464">
    <property type="entry name" value="SIS"/>
    <property type="match status" value="2"/>
</dbReference>
<protein>
    <recommendedName>
        <fullName evidence="2">glutamine--fructose-6-phosphate transaminase (isomerizing)</fullName>
        <ecNumber evidence="2">2.6.1.16</ecNumber>
    </recommendedName>
</protein>
<dbReference type="Gene3D" id="3.60.20.10">
    <property type="entry name" value="Glutamine Phosphoribosylpyrophosphate, subunit 1, domain 1"/>
    <property type="match status" value="1"/>
</dbReference>
<dbReference type="InterPro" id="IPR001347">
    <property type="entry name" value="SIS_dom"/>
</dbReference>
<comment type="catalytic activity">
    <reaction evidence="1">
        <text>D-fructose 6-phosphate + L-glutamine = D-glucosamine 6-phosphate + L-glutamate</text>
        <dbReference type="Rhea" id="RHEA:13237"/>
        <dbReference type="ChEBI" id="CHEBI:29985"/>
        <dbReference type="ChEBI" id="CHEBI:58359"/>
        <dbReference type="ChEBI" id="CHEBI:58725"/>
        <dbReference type="ChEBI" id="CHEBI:61527"/>
        <dbReference type="EC" id="2.6.1.16"/>
    </reaction>
</comment>
<evidence type="ECO:0000259" key="8">
    <source>
        <dbReference type="PROSITE" id="PS51464"/>
    </source>
</evidence>
<evidence type="ECO:0000259" key="7">
    <source>
        <dbReference type="PROSITE" id="PS51278"/>
    </source>
</evidence>
<evidence type="ECO:0000313" key="9">
    <source>
        <dbReference type="EMBL" id="QHT23183.1"/>
    </source>
</evidence>
<evidence type="ECO:0000256" key="4">
    <source>
        <dbReference type="ARBA" id="ARBA00022679"/>
    </source>
</evidence>
<dbReference type="Gene3D" id="3.40.50.10490">
    <property type="entry name" value="Glucose-6-phosphate isomerase like protein, domain 1"/>
    <property type="match status" value="2"/>
</dbReference>
<name>A0A6C0E3U6_9ZZZZ</name>
<feature type="domain" description="SIS" evidence="8">
    <location>
        <begin position="465"/>
        <end position="604"/>
    </location>
</feature>
<organism evidence="9">
    <name type="scientific">viral metagenome</name>
    <dbReference type="NCBI Taxonomy" id="1070528"/>
    <lineage>
        <taxon>unclassified sequences</taxon>
        <taxon>metagenomes</taxon>
        <taxon>organismal metagenomes</taxon>
    </lineage>
</organism>
<evidence type="ECO:0000256" key="3">
    <source>
        <dbReference type="ARBA" id="ARBA00022576"/>
    </source>
</evidence>
<dbReference type="GO" id="GO:0006002">
    <property type="term" value="P:fructose 6-phosphate metabolic process"/>
    <property type="evidence" value="ECO:0007669"/>
    <property type="project" value="TreeGrafter"/>
</dbReference>
<dbReference type="InterPro" id="IPR035490">
    <property type="entry name" value="GlmS/FrlB_SIS"/>
</dbReference>
<dbReference type="PANTHER" id="PTHR10937">
    <property type="entry name" value="GLUCOSAMINE--FRUCTOSE-6-PHOSPHATE AMINOTRANSFERASE, ISOMERIZING"/>
    <property type="match status" value="1"/>
</dbReference>
<sequence length="614" mass="69056">MCGIVACISQECSTILYEGLIQLKNRGYDSAGMCSINKQDNTFAVNKYASTGNTDAYHKLHEELFNHHNNYVGIAHTRWATHGAKTDINSHPHISMCEKFAVVHNGIIENYKQLKEMLQNNGYIFQSQTDTEVIVQMLSFLYRSNTNVLECIQSLIHVLEGTWGLAILCKDTPNTIYCTRHGSPLLVGYDEDYAIVVSEKSGFCNKIQNYFVLNNLDICQITKTEGCVKIHTNYEYITKHLTTTNFALTPYPYPYWTIKEIHEQIDSSLRCISMGGRILHTNQVKLGGLEGHVEQLKNINHLILLGCGTSYYAGQHGLYFFKDLCDFHTVQIFDGAEFTQQDIPKSGTTALLLISQSGETKDLHRCIEIGKQHNLFLIGLVNVVDSLIAREVDCGCYLNAGREMGVASTKAYTSQVILLSMIAIWFAQEKKINSIKRTDYIKDLRQLHIDIQCTLEMNDSNIDSLVSNIFASRNNCFLLGKGKSESVAKEGALKIKEISYIHSEGYSTSSLKHGPFALLDENFPVIMIAPNDSNYSKIENAYEEIVSRHAPVIFITSKSDQPKERKNILFVPENKVFSDLLCVIPLQLLAYKLAISRGINPDIPKNLAKVVTVE</sequence>
<dbReference type="GO" id="GO:0006047">
    <property type="term" value="P:UDP-N-acetylglucosamine metabolic process"/>
    <property type="evidence" value="ECO:0007669"/>
    <property type="project" value="TreeGrafter"/>
</dbReference>
<evidence type="ECO:0000256" key="2">
    <source>
        <dbReference type="ARBA" id="ARBA00012916"/>
    </source>
</evidence>
<evidence type="ECO:0000256" key="1">
    <source>
        <dbReference type="ARBA" id="ARBA00001031"/>
    </source>
</evidence>
<dbReference type="GO" id="GO:0097367">
    <property type="term" value="F:carbohydrate derivative binding"/>
    <property type="evidence" value="ECO:0007669"/>
    <property type="project" value="InterPro"/>
</dbReference>
<dbReference type="Pfam" id="PF01380">
    <property type="entry name" value="SIS"/>
    <property type="match status" value="2"/>
</dbReference>
<dbReference type="InterPro" id="IPR047084">
    <property type="entry name" value="GFAT_N"/>
</dbReference>
<dbReference type="PROSITE" id="PS51278">
    <property type="entry name" value="GATASE_TYPE_2"/>
    <property type="match status" value="1"/>
</dbReference>
<dbReference type="CDD" id="cd05008">
    <property type="entry name" value="SIS_GlmS_GlmD_1"/>
    <property type="match status" value="1"/>
</dbReference>
<feature type="domain" description="SIS" evidence="8">
    <location>
        <begin position="292"/>
        <end position="432"/>
    </location>
</feature>
<dbReference type="AlphaFoldDB" id="A0A6C0E3U6"/>
<dbReference type="GO" id="GO:0004360">
    <property type="term" value="F:glutamine-fructose-6-phosphate transaminase (isomerizing) activity"/>
    <property type="evidence" value="ECO:0007669"/>
    <property type="project" value="UniProtKB-EC"/>
</dbReference>